<proteinExistence type="predicted"/>
<name>A0A196SIC9_BLAHN</name>
<keyword evidence="2" id="KW-1185">Reference proteome</keyword>
<dbReference type="Proteomes" id="UP000078348">
    <property type="component" value="Unassembled WGS sequence"/>
</dbReference>
<dbReference type="AlphaFoldDB" id="A0A196SIC9"/>
<protein>
    <submittedName>
        <fullName evidence="1">Uncharacterized protein</fullName>
    </submittedName>
</protein>
<gene>
    <name evidence="1" type="ORF">AV274_2220</name>
</gene>
<reference evidence="1 2" key="1">
    <citation type="submission" date="2016-05" db="EMBL/GenBank/DDBJ databases">
        <title>Nuclear genome of Blastocystis sp. subtype 1 NandII.</title>
        <authorList>
            <person name="Gentekaki E."/>
            <person name="Curtis B."/>
            <person name="Stairs C."/>
            <person name="Eme L."/>
            <person name="Herman E."/>
            <person name="Klimes V."/>
            <person name="Arias M.C."/>
            <person name="Elias M."/>
            <person name="Hilliou F."/>
            <person name="Klute M."/>
            <person name="Malik S.-B."/>
            <person name="Pightling A."/>
            <person name="Rachubinski R."/>
            <person name="Salas D."/>
            <person name="Schlacht A."/>
            <person name="Suga H."/>
            <person name="Archibald J."/>
            <person name="Ball S.G."/>
            <person name="Clark G."/>
            <person name="Dacks J."/>
            <person name="Van Der Giezen M."/>
            <person name="Tsaousis A."/>
            <person name="Roger A."/>
        </authorList>
    </citation>
    <scope>NUCLEOTIDE SEQUENCE [LARGE SCALE GENOMIC DNA]</scope>
    <source>
        <strain evidence="2">ATCC 50177 / NandII</strain>
    </source>
</reference>
<evidence type="ECO:0000313" key="1">
    <source>
        <dbReference type="EMBL" id="OAO16066.1"/>
    </source>
</evidence>
<dbReference type="EMBL" id="LXWW01000101">
    <property type="protein sequence ID" value="OAO16066.1"/>
    <property type="molecule type" value="Genomic_DNA"/>
</dbReference>
<sequence>MHSMECSDLERQERGEEELQIIMAERVEAEILHMKEKREAYSAAVDTCETALKASVDGYYAKVYDSLAQNAKAIENENNTLVHLNKQVNSEVEGFQAKVDTYDRKLTSFQDSASSLDYFDKWAKNIKSKMYEVSHIMEDICQTEQDEMRVIP</sequence>
<accession>A0A196SIC9</accession>
<organism evidence="1 2">
    <name type="scientific">Blastocystis sp. subtype 1 (strain ATCC 50177 / NandII)</name>
    <dbReference type="NCBI Taxonomy" id="478820"/>
    <lineage>
        <taxon>Eukaryota</taxon>
        <taxon>Sar</taxon>
        <taxon>Stramenopiles</taxon>
        <taxon>Bigyra</taxon>
        <taxon>Opalozoa</taxon>
        <taxon>Opalinata</taxon>
        <taxon>Blastocystidae</taxon>
        <taxon>Blastocystis</taxon>
    </lineage>
</organism>
<comment type="caution">
    <text evidence="1">The sequence shown here is derived from an EMBL/GenBank/DDBJ whole genome shotgun (WGS) entry which is preliminary data.</text>
</comment>
<evidence type="ECO:0000313" key="2">
    <source>
        <dbReference type="Proteomes" id="UP000078348"/>
    </source>
</evidence>